<proteinExistence type="predicted"/>
<accession>A0A1I6S7H6</accession>
<organism evidence="1 2">
    <name type="scientific">Halostagnicola kamekurae</name>
    <dbReference type="NCBI Taxonomy" id="619731"/>
    <lineage>
        <taxon>Archaea</taxon>
        <taxon>Methanobacteriati</taxon>
        <taxon>Methanobacteriota</taxon>
        <taxon>Stenosarchaea group</taxon>
        <taxon>Halobacteria</taxon>
        <taxon>Halobacteriales</taxon>
        <taxon>Natrialbaceae</taxon>
        <taxon>Halostagnicola</taxon>
    </lineage>
</organism>
<dbReference type="EMBL" id="FOZS01000002">
    <property type="protein sequence ID" value="SFS72939.1"/>
    <property type="molecule type" value="Genomic_DNA"/>
</dbReference>
<keyword evidence="2" id="KW-1185">Reference proteome</keyword>
<dbReference type="AlphaFoldDB" id="A0A1I6S7H6"/>
<sequence length="29" mass="3396">MPEFYLLGGSSIAIQLDFVEREETPHERM</sequence>
<name>A0A1I6S7H6_9EURY</name>
<protein>
    <submittedName>
        <fullName evidence="1">Uncharacterized protein</fullName>
    </submittedName>
</protein>
<evidence type="ECO:0000313" key="1">
    <source>
        <dbReference type="EMBL" id="SFS72939.1"/>
    </source>
</evidence>
<reference evidence="2" key="1">
    <citation type="submission" date="2016-10" db="EMBL/GenBank/DDBJ databases">
        <authorList>
            <person name="Varghese N."/>
            <person name="Submissions S."/>
        </authorList>
    </citation>
    <scope>NUCLEOTIDE SEQUENCE [LARGE SCALE GENOMIC DNA]</scope>
    <source>
        <strain evidence="2">DSM 22427</strain>
    </source>
</reference>
<evidence type="ECO:0000313" key="2">
    <source>
        <dbReference type="Proteomes" id="UP000199199"/>
    </source>
</evidence>
<gene>
    <name evidence="1" type="ORF">SAMN04488556_2474</name>
</gene>
<dbReference type="Proteomes" id="UP000199199">
    <property type="component" value="Unassembled WGS sequence"/>
</dbReference>